<evidence type="ECO:0000313" key="2">
    <source>
        <dbReference type="Proteomes" id="UP001150603"/>
    </source>
</evidence>
<keyword evidence="2" id="KW-1185">Reference proteome</keyword>
<organism evidence="1 2">
    <name type="scientific">Linderina macrospora</name>
    <dbReference type="NCBI Taxonomy" id="4868"/>
    <lineage>
        <taxon>Eukaryota</taxon>
        <taxon>Fungi</taxon>
        <taxon>Fungi incertae sedis</taxon>
        <taxon>Zoopagomycota</taxon>
        <taxon>Kickxellomycotina</taxon>
        <taxon>Kickxellomycetes</taxon>
        <taxon>Kickxellales</taxon>
        <taxon>Kickxellaceae</taxon>
        <taxon>Linderina</taxon>
    </lineage>
</organism>
<proteinExistence type="predicted"/>
<dbReference type="EMBL" id="JANBPW010001869">
    <property type="protein sequence ID" value="KAJ1942809.1"/>
    <property type="molecule type" value="Genomic_DNA"/>
</dbReference>
<gene>
    <name evidence="1" type="ORF">FBU59_003092</name>
</gene>
<comment type="caution">
    <text evidence="1">The sequence shown here is derived from an EMBL/GenBank/DDBJ whole genome shotgun (WGS) entry which is preliminary data.</text>
</comment>
<protein>
    <submittedName>
        <fullName evidence="1">Uncharacterized protein</fullName>
    </submittedName>
</protein>
<evidence type="ECO:0000313" key="1">
    <source>
        <dbReference type="EMBL" id="KAJ1942809.1"/>
    </source>
</evidence>
<sequence length="200" mass="22171">MYIPVSRSPSWAQGSVTLTKSPAPTRRLTLLLRPQNKPSSQVPAVACTSSGERIKSCMKKSTAACSQSGKVPRFVHFGATLEHTRWFYKSETPKHASADPRFESSPDHEPCADKFRLVAVRKPSPSFSPFEPSPVVLETVEYAKGVLTGTVKVHNLAFEKHVSVRLTTDEWKTVEDVTADFVRSVAPVDGVRPSVDRFRF</sequence>
<reference evidence="1" key="1">
    <citation type="submission" date="2022-07" db="EMBL/GenBank/DDBJ databases">
        <title>Phylogenomic reconstructions and comparative analyses of Kickxellomycotina fungi.</title>
        <authorList>
            <person name="Reynolds N.K."/>
            <person name="Stajich J.E."/>
            <person name="Barry K."/>
            <person name="Grigoriev I.V."/>
            <person name="Crous P."/>
            <person name="Smith M.E."/>
        </authorList>
    </citation>
    <scope>NUCLEOTIDE SEQUENCE</scope>
    <source>
        <strain evidence="1">NRRL 5244</strain>
    </source>
</reference>
<name>A0ACC1J9H2_9FUNG</name>
<feature type="non-terminal residue" evidence="1">
    <location>
        <position position="200"/>
    </location>
</feature>
<accession>A0ACC1J9H2</accession>
<dbReference type="Proteomes" id="UP001150603">
    <property type="component" value="Unassembled WGS sequence"/>
</dbReference>